<dbReference type="Pfam" id="PF04376">
    <property type="entry name" value="ATE_N"/>
    <property type="match status" value="1"/>
</dbReference>
<comment type="catalytic activity">
    <reaction evidence="4">
        <text>N-terminal L-aspartyl-[protein] + L-leucyl-tRNA(Leu) = N-terminal L-leucyl-L-aspartyl-[protein] + tRNA(Leu) + H(+)</text>
        <dbReference type="Rhea" id="RHEA:50420"/>
        <dbReference type="Rhea" id="RHEA-COMP:9613"/>
        <dbReference type="Rhea" id="RHEA-COMP:9622"/>
        <dbReference type="Rhea" id="RHEA-COMP:12669"/>
        <dbReference type="Rhea" id="RHEA-COMP:12674"/>
        <dbReference type="ChEBI" id="CHEBI:15378"/>
        <dbReference type="ChEBI" id="CHEBI:64720"/>
        <dbReference type="ChEBI" id="CHEBI:78442"/>
        <dbReference type="ChEBI" id="CHEBI:78494"/>
        <dbReference type="ChEBI" id="CHEBI:133042"/>
        <dbReference type="EC" id="2.3.2.29"/>
    </reaction>
</comment>
<keyword evidence="1 4" id="KW-0963">Cytoplasm</keyword>
<dbReference type="Pfam" id="PF04377">
    <property type="entry name" value="ATE_C"/>
    <property type="match status" value="1"/>
</dbReference>
<dbReference type="GO" id="GO:0071596">
    <property type="term" value="P:ubiquitin-dependent protein catabolic process via the N-end rule pathway"/>
    <property type="evidence" value="ECO:0007669"/>
    <property type="project" value="InterPro"/>
</dbReference>
<evidence type="ECO:0000313" key="8">
    <source>
        <dbReference type="Proteomes" id="UP000319732"/>
    </source>
</evidence>
<organism evidence="7 8">
    <name type="scientific">Exilibacterium tricleocarpae</name>
    <dbReference type="NCBI Taxonomy" id="2591008"/>
    <lineage>
        <taxon>Bacteria</taxon>
        <taxon>Pseudomonadati</taxon>
        <taxon>Pseudomonadota</taxon>
        <taxon>Gammaproteobacteria</taxon>
        <taxon>Cellvibrionales</taxon>
        <taxon>Cellvibrionaceae</taxon>
        <taxon>Exilibacterium</taxon>
    </lineage>
</organism>
<comment type="caution">
    <text evidence="7">The sequence shown here is derived from an EMBL/GenBank/DDBJ whole genome shotgun (WGS) entry which is preliminary data.</text>
</comment>
<keyword evidence="2 4" id="KW-0808">Transferase</keyword>
<dbReference type="EMBL" id="VHSG01000018">
    <property type="protein sequence ID" value="TQV73545.1"/>
    <property type="molecule type" value="Genomic_DNA"/>
</dbReference>
<dbReference type="SUPFAM" id="SSF55729">
    <property type="entry name" value="Acyl-CoA N-acyltransferases (Nat)"/>
    <property type="match status" value="1"/>
</dbReference>
<dbReference type="InterPro" id="IPR007471">
    <property type="entry name" value="N-end_Aminoacyl_Trfase_N"/>
</dbReference>
<dbReference type="GO" id="GO:0005737">
    <property type="term" value="C:cytoplasm"/>
    <property type="evidence" value="ECO:0007669"/>
    <property type="project" value="UniProtKB-SubCell"/>
</dbReference>
<comment type="catalytic activity">
    <reaction evidence="4">
        <text>N-terminal L-glutamyl-[protein] + L-leucyl-tRNA(Leu) = N-terminal L-leucyl-L-glutamyl-[protein] + tRNA(Leu) + H(+)</text>
        <dbReference type="Rhea" id="RHEA:50412"/>
        <dbReference type="Rhea" id="RHEA-COMP:9613"/>
        <dbReference type="Rhea" id="RHEA-COMP:9622"/>
        <dbReference type="Rhea" id="RHEA-COMP:12664"/>
        <dbReference type="Rhea" id="RHEA-COMP:12668"/>
        <dbReference type="ChEBI" id="CHEBI:15378"/>
        <dbReference type="ChEBI" id="CHEBI:64721"/>
        <dbReference type="ChEBI" id="CHEBI:78442"/>
        <dbReference type="ChEBI" id="CHEBI:78494"/>
        <dbReference type="ChEBI" id="CHEBI:133041"/>
        <dbReference type="EC" id="2.3.2.29"/>
    </reaction>
</comment>
<dbReference type="InterPro" id="IPR017138">
    <property type="entry name" value="Asp_Glu_LeuTrfase"/>
</dbReference>
<keyword evidence="8" id="KW-1185">Reference proteome</keyword>
<dbReference type="NCBIfam" id="NF002341">
    <property type="entry name" value="PRK01305.1-1"/>
    <property type="match status" value="1"/>
</dbReference>
<evidence type="ECO:0000259" key="5">
    <source>
        <dbReference type="Pfam" id="PF04376"/>
    </source>
</evidence>
<evidence type="ECO:0000256" key="3">
    <source>
        <dbReference type="ARBA" id="ARBA00023315"/>
    </source>
</evidence>
<dbReference type="GO" id="GO:0008914">
    <property type="term" value="F:leucyl-tRNA--protein transferase activity"/>
    <property type="evidence" value="ECO:0007669"/>
    <property type="project" value="UniProtKB-UniRule"/>
</dbReference>
<dbReference type="InterPro" id="IPR030700">
    <property type="entry name" value="N-end_Aminoacyl_Trfase"/>
</dbReference>
<name>A0A545T8M4_9GAMM</name>
<dbReference type="PANTHER" id="PTHR21367:SF1">
    <property type="entry name" value="ARGINYL-TRNA--PROTEIN TRANSFERASE 1"/>
    <property type="match status" value="1"/>
</dbReference>
<evidence type="ECO:0000256" key="2">
    <source>
        <dbReference type="ARBA" id="ARBA00022679"/>
    </source>
</evidence>
<dbReference type="InterPro" id="IPR007472">
    <property type="entry name" value="N-end_Aminoacyl_Trfase_C"/>
</dbReference>
<dbReference type="Proteomes" id="UP000319732">
    <property type="component" value="Unassembled WGS sequence"/>
</dbReference>
<dbReference type="NCBIfam" id="NF002346">
    <property type="entry name" value="PRK01305.2-3"/>
    <property type="match status" value="1"/>
</dbReference>
<dbReference type="PANTHER" id="PTHR21367">
    <property type="entry name" value="ARGININE-TRNA-PROTEIN TRANSFERASE 1"/>
    <property type="match status" value="1"/>
</dbReference>
<evidence type="ECO:0000256" key="4">
    <source>
        <dbReference type="HAMAP-Rule" id="MF_00689"/>
    </source>
</evidence>
<evidence type="ECO:0000259" key="6">
    <source>
        <dbReference type="Pfam" id="PF04377"/>
    </source>
</evidence>
<dbReference type="InterPro" id="IPR016181">
    <property type="entry name" value="Acyl_CoA_acyltransferase"/>
</dbReference>
<gene>
    <name evidence="4" type="primary">bpt</name>
    <name evidence="7" type="ORF">FKG94_17785</name>
</gene>
<dbReference type="HAMAP" id="MF_00689">
    <property type="entry name" value="Bpt"/>
    <property type="match status" value="1"/>
</dbReference>
<dbReference type="GO" id="GO:0004057">
    <property type="term" value="F:arginyl-tRNA--protein transferase activity"/>
    <property type="evidence" value="ECO:0007669"/>
    <property type="project" value="InterPro"/>
</dbReference>
<accession>A0A545T8M4</accession>
<comment type="subcellular location">
    <subcellularLocation>
        <location evidence="4">Cytoplasm</location>
    </subcellularLocation>
</comment>
<feature type="domain" description="N-end aminoacyl transferase N-terminal" evidence="5">
    <location>
        <begin position="15"/>
        <end position="85"/>
    </location>
</feature>
<comment type="function">
    <text evidence="4">Functions in the N-end rule pathway of protein degradation where it conjugates Leu from its aminoacyl-tRNA to the N-termini of proteins containing an N-terminal aspartate or glutamate.</text>
</comment>
<evidence type="ECO:0000313" key="7">
    <source>
        <dbReference type="EMBL" id="TQV73545.1"/>
    </source>
</evidence>
<keyword evidence="3 4" id="KW-0012">Acyltransferase</keyword>
<reference evidence="7 8" key="1">
    <citation type="submission" date="2019-06" db="EMBL/GenBank/DDBJ databases">
        <title>Whole genome sequence for Cellvibrionaceae sp. R142.</title>
        <authorList>
            <person name="Wang G."/>
        </authorList>
    </citation>
    <scope>NUCLEOTIDE SEQUENCE [LARGE SCALE GENOMIC DNA]</scope>
    <source>
        <strain evidence="7 8">R142</strain>
    </source>
</reference>
<dbReference type="OrthoDB" id="9782022at2"/>
<dbReference type="NCBIfam" id="NF002345">
    <property type="entry name" value="PRK01305.2-2"/>
    <property type="match status" value="1"/>
</dbReference>
<dbReference type="NCBIfam" id="NF002342">
    <property type="entry name" value="PRK01305.1-3"/>
    <property type="match status" value="1"/>
</dbReference>
<dbReference type="PIRSF" id="PIRSF037208">
    <property type="entry name" value="ATE_pro_prd"/>
    <property type="match status" value="1"/>
</dbReference>
<evidence type="ECO:0000256" key="1">
    <source>
        <dbReference type="ARBA" id="ARBA00022490"/>
    </source>
</evidence>
<dbReference type="EC" id="2.3.2.29" evidence="4"/>
<feature type="domain" description="N-end rule aminoacyl transferase C-terminal" evidence="6">
    <location>
        <begin position="105"/>
        <end position="226"/>
    </location>
</feature>
<dbReference type="AlphaFoldDB" id="A0A545T8M4"/>
<proteinExistence type="inferred from homology"/>
<sequence length="237" mass="27969">MTDLSNLRLFATHPHTCSYLVEQNATTVFVDPTATINVKLYSRLSEVGFRRSGSHLYRPHCEHCRACIPARIPVATFTPNRRQRRCRQRNRDLSIATVDSLGREEHYALYERYICERHSDGDMFPPTKMQFDAFLTSEWNTTEFVEFRHRDRLLGVAVSDIMDNGISAVYTYFDPHEERRSLGTFAILHQIERARELGLPAVYLGYWIRQCRKMQYKSEFRPLEILVDNRWVTFQPR</sequence>
<dbReference type="RefSeq" id="WP_142905674.1">
    <property type="nucleotide sequence ID" value="NZ_ML660097.1"/>
</dbReference>
<protein>
    <recommendedName>
        <fullName evidence="4">Aspartate/glutamate leucyltransferase</fullName>
        <ecNumber evidence="4">2.3.2.29</ecNumber>
    </recommendedName>
</protein>
<comment type="similarity">
    <text evidence="4">Belongs to the R-transferase family. Bpt subfamily.</text>
</comment>